<feature type="region of interest" description="Disordered" evidence="1">
    <location>
        <begin position="31"/>
        <end position="72"/>
    </location>
</feature>
<proteinExistence type="predicted"/>
<evidence type="ECO:0000313" key="4">
    <source>
        <dbReference type="Proteomes" id="UP001274830"/>
    </source>
</evidence>
<evidence type="ECO:0000256" key="1">
    <source>
        <dbReference type="SAM" id="MobiDB-lite"/>
    </source>
</evidence>
<keyword evidence="2" id="KW-0812">Transmembrane</keyword>
<dbReference type="Proteomes" id="UP001274830">
    <property type="component" value="Unassembled WGS sequence"/>
</dbReference>
<comment type="caution">
    <text evidence="3">The sequence shown here is derived from an EMBL/GenBank/DDBJ whole genome shotgun (WGS) entry which is preliminary data.</text>
</comment>
<dbReference type="EMBL" id="JAUTXT010000056">
    <property type="protein sequence ID" value="KAK3670409.1"/>
    <property type="molecule type" value="Genomic_DNA"/>
</dbReference>
<evidence type="ECO:0000256" key="2">
    <source>
        <dbReference type="SAM" id="Phobius"/>
    </source>
</evidence>
<organism evidence="3 4">
    <name type="scientific">Recurvomyces mirabilis</name>
    <dbReference type="NCBI Taxonomy" id="574656"/>
    <lineage>
        <taxon>Eukaryota</taxon>
        <taxon>Fungi</taxon>
        <taxon>Dikarya</taxon>
        <taxon>Ascomycota</taxon>
        <taxon>Pezizomycotina</taxon>
        <taxon>Dothideomycetes</taxon>
        <taxon>Dothideomycetidae</taxon>
        <taxon>Mycosphaerellales</taxon>
        <taxon>Teratosphaeriaceae</taxon>
        <taxon>Recurvomyces</taxon>
    </lineage>
</organism>
<keyword evidence="2" id="KW-1133">Transmembrane helix</keyword>
<feature type="compositionally biased region" description="Low complexity" evidence="1">
    <location>
        <begin position="31"/>
        <end position="46"/>
    </location>
</feature>
<feature type="transmembrane region" description="Helical" evidence="2">
    <location>
        <begin position="9"/>
        <end position="26"/>
    </location>
</feature>
<protein>
    <submittedName>
        <fullName evidence="3">Uncharacterized protein</fullName>
    </submittedName>
</protein>
<gene>
    <name evidence="3" type="ORF">LTR78_009649</name>
</gene>
<name>A0AAE0TNC9_9PEZI</name>
<keyword evidence="2" id="KW-0472">Membrane</keyword>
<reference evidence="3" key="1">
    <citation type="submission" date="2023-07" db="EMBL/GenBank/DDBJ databases">
        <title>Black Yeasts Isolated from many extreme environments.</title>
        <authorList>
            <person name="Coleine C."/>
            <person name="Stajich J.E."/>
            <person name="Selbmann L."/>
        </authorList>
    </citation>
    <scope>NUCLEOTIDE SEQUENCE</scope>
    <source>
        <strain evidence="3">CCFEE 5485</strain>
    </source>
</reference>
<keyword evidence="4" id="KW-1185">Reference proteome</keyword>
<sequence>MDPQTQKTLIYGAVAIALGFAAYQVYTSMSATSSSSPTTTSSSSSSKRSPLAVAAPKKPAYTPQGDPQSWSVDDMKKFLNTRNMGGEKFLKDSSKNELLAMVESKIHEPGNTDFSDPQEWSVEDMKTYLKANNMGTGHGSSRMELLAMVESKMHEPKF</sequence>
<dbReference type="AlphaFoldDB" id="A0AAE0TNC9"/>
<accession>A0AAE0TNC9</accession>
<evidence type="ECO:0000313" key="3">
    <source>
        <dbReference type="EMBL" id="KAK3670409.1"/>
    </source>
</evidence>